<dbReference type="GO" id="GO:0051607">
    <property type="term" value="P:defense response to virus"/>
    <property type="evidence" value="ECO:0007669"/>
    <property type="project" value="TreeGrafter"/>
</dbReference>
<keyword evidence="6" id="KW-1185">Reference proteome</keyword>
<dbReference type="GO" id="GO:0005829">
    <property type="term" value="C:cytosol"/>
    <property type="evidence" value="ECO:0007669"/>
    <property type="project" value="TreeGrafter"/>
</dbReference>
<evidence type="ECO:0000256" key="1">
    <source>
        <dbReference type="ARBA" id="ARBA00022737"/>
    </source>
</evidence>
<feature type="compositionally biased region" description="Basic and acidic residues" evidence="4">
    <location>
        <begin position="348"/>
        <end position="363"/>
    </location>
</feature>
<reference evidence="5 6" key="1">
    <citation type="submission" date="2024-02" db="EMBL/GenBank/DDBJ databases">
        <title>Chromosome-scale genome assembly of the rough periwinkle Littorina saxatilis.</title>
        <authorList>
            <person name="De Jode A."/>
            <person name="Faria R."/>
            <person name="Formenti G."/>
            <person name="Sims Y."/>
            <person name="Smith T.P."/>
            <person name="Tracey A."/>
            <person name="Wood J.M.D."/>
            <person name="Zagrodzka Z.B."/>
            <person name="Johannesson K."/>
            <person name="Butlin R.K."/>
            <person name="Leder E.H."/>
        </authorList>
    </citation>
    <scope>NUCLEOTIDE SEQUENCE [LARGE SCALE GENOMIC DNA]</scope>
    <source>
        <strain evidence="5">Snail1</strain>
        <tissue evidence="5">Muscle</tissue>
    </source>
</reference>
<dbReference type="Pfam" id="PF13374">
    <property type="entry name" value="TPR_10"/>
    <property type="match status" value="1"/>
</dbReference>
<evidence type="ECO:0000256" key="3">
    <source>
        <dbReference type="ARBA" id="ARBA00038336"/>
    </source>
</evidence>
<evidence type="ECO:0000313" key="6">
    <source>
        <dbReference type="Proteomes" id="UP001374579"/>
    </source>
</evidence>
<sequence>MKAFHRKTHNERADTISALEDFPYSFKMKDIELVQPKAFESLKNHLQAALKSGYSTVLETARTSNLLAFALFRLGEHSEALELTEQVLAMEGQERNIVSLANKACMLCKTSEFEEALEMVKDLQELKEGGGDFDYLKVKAQGELAASYMRFGPRFNPHAAEAFNDVIKHAREPEVWMWKFGLAVTHRHALDLQYAPYVSERQDTVTHRDAMRLLQEVIDSKPRSEEDKVRNNNLKANAHAEMALLLRSTVDDRMKIKLGFEAHTGPMASCKKALALDNNDPSVLWKTGKIYRNYKDLFKSRKLLEKAVTLQRSSAAYHHLGLTYKAMATNFKYGKLKTKRGGRRVKERKTSKEEKLQRQRAEEGAAAPQQHSRENSEVAAKRGKREKDAVDRVRKMVKSPKDTTEFDPEDCNVLLAIKNLQEAVSFSKGENSRAVYDLALMYKVTNNYTEALKLFKDIQMRENPDIHTPSGVLERITAREQMGLIYNEMAKKEEDQQKRAKLKKQSASMFNRALSTAAELFSTTAAVRNIFGKIFHSPSALLRAADAANTSKGEKLKTQAEIFKLLNNHQKTQALLGEIATEEHDERFYKLKVESDLKGGDPEKAAACLALLKPTEMYKKVRKLSKEQGDVHMLHDVYFKAGKKALLEGADPMSYFSSAFTEVAEPPPLASFACSEETMQTSVKQIDDSALGACSEETVQTSVMQIDDSALGACSSPQGAQRARDGKACSPGDDPYFDVMLLHDEEDDDIKKKAIQLHQFLHSTLRLKVVRRDENYLLGIRELNPVMDNMDLSRLVLVLPGQKDRLELFETFVGHAAQRSSTVVLLTDGVTEERIPRELKTKRTMHCPSELFASDVNPQGPHIDVTIDALCRFFEFLGNTNH</sequence>
<feature type="compositionally biased region" description="Basic and acidic residues" evidence="4">
    <location>
        <begin position="371"/>
        <end position="391"/>
    </location>
</feature>
<evidence type="ECO:0000256" key="4">
    <source>
        <dbReference type="SAM" id="MobiDB-lite"/>
    </source>
</evidence>
<accession>A0AAN9C0X1</accession>
<proteinExistence type="inferred from homology"/>
<dbReference type="EMBL" id="JBAMIC010000001">
    <property type="protein sequence ID" value="KAK7115463.1"/>
    <property type="molecule type" value="Genomic_DNA"/>
</dbReference>
<organism evidence="5 6">
    <name type="scientific">Littorina saxatilis</name>
    <dbReference type="NCBI Taxonomy" id="31220"/>
    <lineage>
        <taxon>Eukaryota</taxon>
        <taxon>Metazoa</taxon>
        <taxon>Spiralia</taxon>
        <taxon>Lophotrochozoa</taxon>
        <taxon>Mollusca</taxon>
        <taxon>Gastropoda</taxon>
        <taxon>Caenogastropoda</taxon>
        <taxon>Littorinimorpha</taxon>
        <taxon>Littorinoidea</taxon>
        <taxon>Littorinidae</taxon>
        <taxon>Littorina</taxon>
    </lineage>
</organism>
<dbReference type="Proteomes" id="UP001374579">
    <property type="component" value="Unassembled WGS sequence"/>
</dbReference>
<keyword evidence="1" id="KW-0677">Repeat</keyword>
<dbReference type="InterPro" id="IPR011990">
    <property type="entry name" value="TPR-like_helical_dom_sf"/>
</dbReference>
<comment type="similarity">
    <text evidence="3">Belongs to the IFIT family.</text>
</comment>
<evidence type="ECO:0000256" key="2">
    <source>
        <dbReference type="ARBA" id="ARBA00022803"/>
    </source>
</evidence>
<evidence type="ECO:0008006" key="7">
    <source>
        <dbReference type="Google" id="ProtNLM"/>
    </source>
</evidence>
<gene>
    <name evidence="5" type="ORF">V1264_001320</name>
</gene>
<keyword evidence="2" id="KW-0802">TPR repeat</keyword>
<dbReference type="Gene3D" id="1.25.40.10">
    <property type="entry name" value="Tetratricopeptide repeat domain"/>
    <property type="match status" value="2"/>
</dbReference>
<dbReference type="PANTHER" id="PTHR10271">
    <property type="entry name" value="INTERFERON-INDUCED PROTEIN WITH TETRATRICOPEPTIDE REPEATS"/>
    <property type="match status" value="1"/>
</dbReference>
<dbReference type="AlphaFoldDB" id="A0AAN9C0X1"/>
<dbReference type="SUPFAM" id="SSF48452">
    <property type="entry name" value="TPR-like"/>
    <property type="match status" value="1"/>
</dbReference>
<dbReference type="PANTHER" id="PTHR10271:SF0">
    <property type="entry name" value="INTERFERON-INDUCED PROTEIN WITH TETRATRICOPEPTIDE REPEATS 5"/>
    <property type="match status" value="1"/>
</dbReference>
<evidence type="ECO:0000313" key="5">
    <source>
        <dbReference type="EMBL" id="KAK7115463.1"/>
    </source>
</evidence>
<dbReference type="SMART" id="SM00028">
    <property type="entry name" value="TPR"/>
    <property type="match status" value="4"/>
</dbReference>
<feature type="region of interest" description="Disordered" evidence="4">
    <location>
        <begin position="338"/>
        <end position="391"/>
    </location>
</feature>
<name>A0AAN9C0X1_9CAEN</name>
<protein>
    <recommendedName>
        <fullName evidence="7">Tetratricopeptide repeat-containing protein</fullName>
    </recommendedName>
</protein>
<feature type="compositionally biased region" description="Basic residues" evidence="4">
    <location>
        <begin position="338"/>
        <end position="347"/>
    </location>
</feature>
<comment type="caution">
    <text evidence="5">The sequence shown here is derived from an EMBL/GenBank/DDBJ whole genome shotgun (WGS) entry which is preliminary data.</text>
</comment>
<dbReference type="InterPro" id="IPR019734">
    <property type="entry name" value="TPR_rpt"/>
</dbReference>